<proteinExistence type="predicted"/>
<dbReference type="AlphaFoldDB" id="B6XGT0"/>
<evidence type="ECO:0000313" key="2">
    <source>
        <dbReference type="Proteomes" id="UP000003729"/>
    </source>
</evidence>
<gene>
    <name evidence="1" type="ORF">PROVALCAL_02566</name>
</gene>
<dbReference type="InterPro" id="IPR055703">
    <property type="entry name" value="DUF7279"/>
</dbReference>
<name>B6XGT0_9GAMM</name>
<dbReference type="eggNOG" id="ENOG503404J">
    <property type="taxonomic scope" value="Bacteria"/>
</dbReference>
<accession>B6XGT0</accession>
<protein>
    <submittedName>
        <fullName evidence="1">Uncharacterized protein</fullName>
    </submittedName>
</protein>
<sequence>MHVGTGELTVSEPVEAMVYYVNFNTNRRFWILKISAHGDEDHFKFQAKPTKKQIRKFKKQFIREAKEGSKCLVEMIRAMQGG</sequence>
<dbReference type="EMBL" id="ABXW01000051">
    <property type="protein sequence ID" value="EEB45477.1"/>
    <property type="molecule type" value="Genomic_DNA"/>
</dbReference>
<dbReference type="Pfam" id="PF23945">
    <property type="entry name" value="DUF7279"/>
    <property type="match status" value="1"/>
</dbReference>
<dbReference type="Proteomes" id="UP000003729">
    <property type="component" value="Unassembled WGS sequence"/>
</dbReference>
<organism evidence="1 2">
    <name type="scientific">Providencia alcalifaciens DSM 30120</name>
    <dbReference type="NCBI Taxonomy" id="520999"/>
    <lineage>
        <taxon>Bacteria</taxon>
        <taxon>Pseudomonadati</taxon>
        <taxon>Pseudomonadota</taxon>
        <taxon>Gammaproteobacteria</taxon>
        <taxon>Enterobacterales</taxon>
        <taxon>Morganellaceae</taxon>
        <taxon>Providencia</taxon>
    </lineage>
</organism>
<reference evidence="1 2" key="2">
    <citation type="submission" date="2008-10" db="EMBL/GenBank/DDBJ databases">
        <authorList>
            <person name="Fulton L."/>
            <person name="Clifton S."/>
            <person name="Fulton B."/>
            <person name="Xu J."/>
            <person name="Minx P."/>
            <person name="Pepin K.H."/>
            <person name="Johnson M."/>
            <person name="Bhonagiri V."/>
            <person name="Nash W.E."/>
            <person name="Mardis E.R."/>
            <person name="Wilson R.K."/>
        </authorList>
    </citation>
    <scope>NUCLEOTIDE SEQUENCE [LARGE SCALE GENOMIC DNA]</scope>
    <source>
        <strain evidence="1 2">DSM 30120</strain>
    </source>
</reference>
<reference evidence="1 2" key="1">
    <citation type="submission" date="2008-10" db="EMBL/GenBank/DDBJ databases">
        <title>Draft genome sequence of Providencia alcalifaciens (DSM 30120).</title>
        <authorList>
            <person name="Sudarsanam P."/>
            <person name="Ley R."/>
            <person name="Guruge J."/>
            <person name="Turnbaugh P.J."/>
            <person name="Mahowald M."/>
            <person name="Liep D."/>
            <person name="Gordon J."/>
        </authorList>
    </citation>
    <scope>NUCLEOTIDE SEQUENCE [LARGE SCALE GENOMIC DNA]</scope>
    <source>
        <strain evidence="1 2">DSM 30120</strain>
    </source>
</reference>
<comment type="caution">
    <text evidence="1">The sequence shown here is derived from an EMBL/GenBank/DDBJ whole genome shotgun (WGS) entry which is preliminary data.</text>
</comment>
<evidence type="ECO:0000313" key="1">
    <source>
        <dbReference type="EMBL" id="EEB45477.1"/>
    </source>
</evidence>